<keyword evidence="3" id="KW-0479">Metal-binding</keyword>
<feature type="domain" description="Probable transposase IS891/IS1136/IS1341" evidence="8">
    <location>
        <begin position="224"/>
        <end position="329"/>
    </location>
</feature>
<feature type="region of interest" description="Disordered" evidence="7">
    <location>
        <begin position="263"/>
        <end position="298"/>
    </location>
</feature>
<keyword evidence="12" id="KW-1185">Reference proteome</keyword>
<keyword evidence="6" id="KW-0233">DNA recombination</keyword>
<evidence type="ECO:0000256" key="7">
    <source>
        <dbReference type="SAM" id="MobiDB-lite"/>
    </source>
</evidence>
<keyword evidence="4" id="KW-0862">Zinc</keyword>
<evidence type="ECO:0000259" key="8">
    <source>
        <dbReference type="Pfam" id="PF01385"/>
    </source>
</evidence>
<comment type="similarity">
    <text evidence="1">In the C-terminal section; belongs to the transposase 35 family.</text>
</comment>
<dbReference type="RefSeq" id="WP_310834065.1">
    <property type="nucleotide sequence ID" value="NZ_CAWQFN010000028.1"/>
</dbReference>
<feature type="compositionally biased region" description="Basic residues" evidence="7">
    <location>
        <begin position="263"/>
        <end position="283"/>
    </location>
</feature>
<feature type="domain" description="Cas12f1-like TNB" evidence="9">
    <location>
        <begin position="360"/>
        <end position="425"/>
    </location>
</feature>
<organism evidence="11 12">
    <name type="scientific">Aetokthonos hydrillicola Thurmond2011</name>
    <dbReference type="NCBI Taxonomy" id="2712845"/>
    <lineage>
        <taxon>Bacteria</taxon>
        <taxon>Bacillati</taxon>
        <taxon>Cyanobacteriota</taxon>
        <taxon>Cyanophyceae</taxon>
        <taxon>Nostocales</taxon>
        <taxon>Hapalosiphonaceae</taxon>
        <taxon>Aetokthonos</taxon>
    </lineage>
</organism>
<reference evidence="12" key="1">
    <citation type="journal article" date="2021" name="Science">
        <title>Hunting the eagle killer: A cyanobacterial neurotoxin causes vacuolar myelinopathy.</title>
        <authorList>
            <person name="Breinlinger S."/>
            <person name="Phillips T.J."/>
            <person name="Haram B.N."/>
            <person name="Mares J."/>
            <person name="Martinez Yerena J.A."/>
            <person name="Hrouzek P."/>
            <person name="Sobotka R."/>
            <person name="Henderson W.M."/>
            <person name="Schmieder P."/>
            <person name="Williams S.M."/>
            <person name="Lauderdale J.D."/>
            <person name="Wilde H.D."/>
            <person name="Gerrin W."/>
            <person name="Kust A."/>
            <person name="Washington J.W."/>
            <person name="Wagner C."/>
            <person name="Geier B."/>
            <person name="Liebeke M."/>
            <person name="Enke H."/>
            <person name="Niedermeyer T.H.J."/>
            <person name="Wilde S.B."/>
        </authorList>
    </citation>
    <scope>NUCLEOTIDE SEQUENCE [LARGE SCALE GENOMIC DNA]</scope>
    <source>
        <strain evidence="12">Thurmond2011</strain>
    </source>
</reference>
<evidence type="ECO:0000256" key="6">
    <source>
        <dbReference type="ARBA" id="ARBA00023172"/>
    </source>
</evidence>
<dbReference type="NCBIfam" id="NF040570">
    <property type="entry name" value="guided_TnpB"/>
    <property type="match status" value="1"/>
</dbReference>
<keyword evidence="5" id="KW-0238">DNA-binding</keyword>
<accession>A0AAP5IBY1</accession>
<dbReference type="InterPro" id="IPR021027">
    <property type="entry name" value="Transposase_put_HTH"/>
</dbReference>
<dbReference type="AlphaFoldDB" id="A0AAP5IBY1"/>
<sequence>MILTLLNYQYRAYPDTNQKLELNEWLRICRYWYNWQLGDRFNWWELNRNYVILPQGEYCLISCSVAPPSLRDNPDFYSQKKLLPELKKDLIKVRHSGELLDFKSVPSQTLQDVSDRVKKAFDRFILGDGNGKKSGKPRFKNTVSFRTMKIEASAVTVERVESYWLFLSISKLKGWLKVRLHRPLPNGFTFKNILLTRKADGWYTTICLEDPTVPVFNPDEITPTWDNSLGMDAVLHEADYLATSEGEKLPSLKSFRKSQSRLAKVSKRKATKKRGSANRRRLAKREAREHQRIARSRKDHAYKTAHKLVRTGKKVFFHEDLNLRGLTKRNKTKKDESGKFLSNGQSAKSGLNKSWLDAGFGQFFTTLDYIASKAGASVVKVNPAYTSQLLCYRDELVFTDCSIRTYFDLQELLYVDRDVNASINIKRVGLGLFPTIKSRKGKVVISTAKASTSKEVLIALFRVSEAHCDRLRHCG</sequence>
<evidence type="ECO:0000259" key="10">
    <source>
        <dbReference type="Pfam" id="PF12323"/>
    </source>
</evidence>
<proteinExistence type="inferred from homology"/>
<dbReference type="GO" id="GO:0046872">
    <property type="term" value="F:metal ion binding"/>
    <property type="evidence" value="ECO:0007669"/>
    <property type="project" value="UniProtKB-KW"/>
</dbReference>
<evidence type="ECO:0000313" key="12">
    <source>
        <dbReference type="Proteomes" id="UP000667802"/>
    </source>
</evidence>
<dbReference type="GO" id="GO:0003677">
    <property type="term" value="F:DNA binding"/>
    <property type="evidence" value="ECO:0007669"/>
    <property type="project" value="UniProtKB-KW"/>
</dbReference>
<evidence type="ECO:0000256" key="3">
    <source>
        <dbReference type="ARBA" id="ARBA00022723"/>
    </source>
</evidence>
<feature type="domain" description="Transposase putative helix-turn-helix" evidence="10">
    <location>
        <begin position="1"/>
        <end position="47"/>
    </location>
</feature>
<evidence type="ECO:0000256" key="4">
    <source>
        <dbReference type="ARBA" id="ARBA00022833"/>
    </source>
</evidence>
<protein>
    <submittedName>
        <fullName evidence="11">Transposase</fullName>
    </submittedName>
</protein>
<dbReference type="Pfam" id="PF01385">
    <property type="entry name" value="OrfB_IS605"/>
    <property type="match status" value="1"/>
</dbReference>
<dbReference type="GO" id="GO:0032196">
    <property type="term" value="P:transposition"/>
    <property type="evidence" value="ECO:0007669"/>
    <property type="project" value="UniProtKB-KW"/>
</dbReference>
<dbReference type="Pfam" id="PF07282">
    <property type="entry name" value="Cas12f1-like_TNB"/>
    <property type="match status" value="1"/>
</dbReference>
<dbReference type="InterPro" id="IPR010095">
    <property type="entry name" value="Cas12f1-like_TNB"/>
</dbReference>
<dbReference type="Pfam" id="PF12323">
    <property type="entry name" value="HTH_OrfB_IS605"/>
    <property type="match status" value="1"/>
</dbReference>
<dbReference type="GO" id="GO:0006310">
    <property type="term" value="P:DNA recombination"/>
    <property type="evidence" value="ECO:0007669"/>
    <property type="project" value="UniProtKB-KW"/>
</dbReference>
<dbReference type="Proteomes" id="UP000667802">
    <property type="component" value="Unassembled WGS sequence"/>
</dbReference>
<dbReference type="EMBL" id="JAALHA020000011">
    <property type="protein sequence ID" value="MDR9897267.1"/>
    <property type="molecule type" value="Genomic_DNA"/>
</dbReference>
<keyword evidence="2" id="KW-0815">Transposition</keyword>
<dbReference type="InterPro" id="IPR001959">
    <property type="entry name" value="Transposase"/>
</dbReference>
<comment type="caution">
    <text evidence="11">The sequence shown here is derived from an EMBL/GenBank/DDBJ whole genome shotgun (WGS) entry which is preliminary data.</text>
</comment>
<evidence type="ECO:0000256" key="2">
    <source>
        <dbReference type="ARBA" id="ARBA00022578"/>
    </source>
</evidence>
<evidence type="ECO:0000259" key="9">
    <source>
        <dbReference type="Pfam" id="PF07282"/>
    </source>
</evidence>
<name>A0AAP5IBY1_9CYAN</name>
<gene>
    <name evidence="11" type="ORF">G7B40_022260</name>
</gene>
<evidence type="ECO:0000256" key="1">
    <source>
        <dbReference type="ARBA" id="ARBA00008761"/>
    </source>
</evidence>
<evidence type="ECO:0000313" key="11">
    <source>
        <dbReference type="EMBL" id="MDR9897267.1"/>
    </source>
</evidence>
<evidence type="ECO:0000256" key="5">
    <source>
        <dbReference type="ARBA" id="ARBA00023125"/>
    </source>
</evidence>